<feature type="transmembrane region" description="Helical" evidence="1">
    <location>
        <begin position="93"/>
        <end position="112"/>
    </location>
</feature>
<keyword evidence="1" id="KW-1133">Transmembrane helix</keyword>
<reference evidence="3 4" key="1">
    <citation type="submission" date="2019-05" db="EMBL/GenBank/DDBJ databases">
        <title>Draft Genome Sequences of Six Type Strains of the Genus Massilia.</title>
        <authorList>
            <person name="Miess H."/>
            <person name="Frediansyhah A."/>
            <person name="Gross H."/>
        </authorList>
    </citation>
    <scope>NUCLEOTIDE SEQUENCE [LARGE SCALE GENOMIC DNA]</scope>
    <source>
        <strain evidence="3 4">DSMZ 26121</strain>
    </source>
</reference>
<proteinExistence type="predicted"/>
<gene>
    <name evidence="3" type="ORF">FCL38_15595</name>
    <name evidence="2" type="ORF">FHS02_001653</name>
</gene>
<dbReference type="RefSeq" id="WP_137314532.1">
    <property type="nucleotide sequence ID" value="NZ_CP040017.1"/>
</dbReference>
<feature type="transmembrane region" description="Helical" evidence="1">
    <location>
        <begin position="388"/>
        <end position="407"/>
    </location>
</feature>
<feature type="transmembrane region" description="Helical" evidence="1">
    <location>
        <begin position="359"/>
        <end position="379"/>
    </location>
</feature>
<evidence type="ECO:0000313" key="4">
    <source>
        <dbReference type="Proteomes" id="UP000298763"/>
    </source>
</evidence>
<name>A0A4P8HTH1_9BURK</name>
<feature type="transmembrane region" description="Helical" evidence="1">
    <location>
        <begin position="226"/>
        <end position="244"/>
    </location>
</feature>
<dbReference type="AlphaFoldDB" id="A0A4P8HTH1"/>
<feature type="transmembrane region" description="Helical" evidence="1">
    <location>
        <begin position="196"/>
        <end position="214"/>
    </location>
</feature>
<dbReference type="EMBL" id="CP040017">
    <property type="protein sequence ID" value="QCP11685.1"/>
    <property type="molecule type" value="Genomic_DNA"/>
</dbReference>
<feature type="transmembrane region" description="Helical" evidence="1">
    <location>
        <begin position="12"/>
        <end position="32"/>
    </location>
</feature>
<dbReference type="EMBL" id="JACHXS010000002">
    <property type="protein sequence ID" value="MBB3220854.1"/>
    <property type="molecule type" value="Genomic_DNA"/>
</dbReference>
<evidence type="ECO:0008006" key="6">
    <source>
        <dbReference type="Google" id="ProtNLM"/>
    </source>
</evidence>
<reference evidence="2 5" key="2">
    <citation type="submission" date="2020-08" db="EMBL/GenBank/DDBJ databases">
        <title>Genomic Encyclopedia of Type Strains, Phase III (KMG-III): the genomes of soil and plant-associated and newly described type strains.</title>
        <authorList>
            <person name="Whitman W."/>
        </authorList>
    </citation>
    <scope>NUCLEOTIDE SEQUENCE [LARGE SCALE GENOMIC DNA]</scope>
    <source>
        <strain evidence="2 5">CECT 7753</strain>
    </source>
</reference>
<keyword evidence="4" id="KW-1185">Reference proteome</keyword>
<keyword evidence="1" id="KW-0812">Transmembrane</keyword>
<keyword evidence="1" id="KW-0472">Membrane</keyword>
<feature type="transmembrane region" description="Helical" evidence="1">
    <location>
        <begin position="292"/>
        <end position="314"/>
    </location>
</feature>
<feature type="transmembrane region" description="Helical" evidence="1">
    <location>
        <begin position="174"/>
        <end position="190"/>
    </location>
</feature>
<evidence type="ECO:0000313" key="2">
    <source>
        <dbReference type="EMBL" id="MBB3220854.1"/>
    </source>
</evidence>
<dbReference type="OrthoDB" id="7033276at2"/>
<protein>
    <recommendedName>
        <fullName evidence="6">Glycosyltransferase RgtA/B/C/D-like domain-containing protein</fullName>
    </recommendedName>
</protein>
<feature type="transmembrane region" description="Helical" evidence="1">
    <location>
        <begin position="124"/>
        <end position="143"/>
    </location>
</feature>
<dbReference type="Proteomes" id="UP000584325">
    <property type="component" value="Unassembled WGS sequence"/>
</dbReference>
<evidence type="ECO:0000256" key="1">
    <source>
        <dbReference type="SAM" id="Phobius"/>
    </source>
</evidence>
<sequence>MKSPRTTAAPWALPLLRVVLLCNLALLVWYVCFGYRHLLHSDAAAMNLLAQEILETGKYFPSEWNYVNKDLWVLFLQTMALPFAAFLPNGMAVHAGGCLLASAVVLHATWMLSGALGQSRLARTVTLVIATAGWSATMTETLYGQAAYGLLYAMGAYLFAFTVAAGNSGGTRRWRYAAAAGFVLLLAFWGNPQRAVVQYAVPLLAAALLPSLRARRRPGRDAWKTGLALLAFAAAGIALHQFTLATTTATTGLTQVRYLDLPGMIDNAGRTLRGLLMLFDAVPRVGSVPTTAYGIGVAARLVGALALTFVILPWAIRRAWNTREPVLAALLAFSLSALAITLFLMLTSSLSDPNIPDGSIRYLVLPLLCLVVMTTGLVVDRPGPARPILVLAAGTLVLLACSAPVAYSVPDAKLFAVGVPARTDALLAFLRQHRLEYGYATFWNASRFTVLSSGAVRIRQVDLVKGLPMPKRHLSSDRWYRPEAWQGRSFLLLDESELPAFQPDALARLVGAPEAELRFENWRIFVYPHNLARDMPGWDISYRRPLAITPGAGTARLIGQAVDATLVARQGEAGMLAFGPWLTVQRGSYVATFDLDTAGAGNDFGGVDVVSGQGTVTHGAASIGRAGRQQIAVPFTLDRVLGDVELRVRSTGQGRLTLHRITLQKARP</sequence>
<accession>A0A4P8HTH1</accession>
<evidence type="ECO:0000313" key="5">
    <source>
        <dbReference type="Proteomes" id="UP000584325"/>
    </source>
</evidence>
<evidence type="ECO:0000313" key="3">
    <source>
        <dbReference type="EMBL" id="QCP11685.1"/>
    </source>
</evidence>
<feature type="transmembrane region" description="Helical" evidence="1">
    <location>
        <begin position="326"/>
        <end position="347"/>
    </location>
</feature>
<organism evidence="2 5">
    <name type="scientific">Pseudoduganella umbonata</name>
    <dbReference type="NCBI Taxonomy" id="864828"/>
    <lineage>
        <taxon>Bacteria</taxon>
        <taxon>Pseudomonadati</taxon>
        <taxon>Pseudomonadota</taxon>
        <taxon>Betaproteobacteria</taxon>
        <taxon>Burkholderiales</taxon>
        <taxon>Oxalobacteraceae</taxon>
        <taxon>Telluria group</taxon>
        <taxon>Pseudoduganella</taxon>
    </lineage>
</organism>
<feature type="transmembrane region" description="Helical" evidence="1">
    <location>
        <begin position="149"/>
        <end position="167"/>
    </location>
</feature>
<dbReference type="Proteomes" id="UP000298763">
    <property type="component" value="Chromosome"/>
</dbReference>